<evidence type="ECO:0000313" key="1">
    <source>
        <dbReference type="EMBL" id="SMF39971.1"/>
    </source>
</evidence>
<organism evidence="1 2">
    <name type="scientific">Pseudogulbenkiania subflava DSM 22618</name>
    <dbReference type="NCBI Taxonomy" id="1123014"/>
    <lineage>
        <taxon>Bacteria</taxon>
        <taxon>Pseudomonadati</taxon>
        <taxon>Pseudomonadota</taxon>
        <taxon>Betaproteobacteria</taxon>
        <taxon>Neisseriales</taxon>
        <taxon>Chromobacteriaceae</taxon>
        <taxon>Pseudogulbenkiania</taxon>
    </lineage>
</organism>
<protein>
    <submittedName>
        <fullName evidence="1">Uncharacterized protein</fullName>
    </submittedName>
</protein>
<gene>
    <name evidence="1" type="ORF">SAMN02745746_03009</name>
</gene>
<dbReference type="EMBL" id="FXAG01000018">
    <property type="protein sequence ID" value="SMF39971.1"/>
    <property type="molecule type" value="Genomic_DNA"/>
</dbReference>
<dbReference type="AlphaFoldDB" id="A0A1Y6C3J0"/>
<proteinExistence type="predicted"/>
<reference evidence="2" key="1">
    <citation type="submission" date="2017-04" db="EMBL/GenBank/DDBJ databases">
        <authorList>
            <person name="Varghese N."/>
            <person name="Submissions S."/>
        </authorList>
    </citation>
    <scope>NUCLEOTIDE SEQUENCE [LARGE SCALE GENOMIC DNA]</scope>
    <source>
        <strain evidence="2">DSM 22618</strain>
    </source>
</reference>
<accession>A0A1Y6C3J0</accession>
<name>A0A1Y6C3J0_9NEIS</name>
<dbReference type="Proteomes" id="UP000192920">
    <property type="component" value="Unassembled WGS sequence"/>
</dbReference>
<sequence>MNQGMWMMLAILVFAGAVTWYADTHRAEDDDQPKEKEDHI</sequence>
<evidence type="ECO:0000313" key="2">
    <source>
        <dbReference type="Proteomes" id="UP000192920"/>
    </source>
</evidence>
<keyword evidence="2" id="KW-1185">Reference proteome</keyword>